<evidence type="ECO:0000256" key="1">
    <source>
        <dbReference type="SAM" id="Coils"/>
    </source>
</evidence>
<feature type="coiled-coil region" evidence="1">
    <location>
        <begin position="523"/>
        <end position="586"/>
    </location>
</feature>
<evidence type="ECO:0000256" key="2">
    <source>
        <dbReference type="SAM" id="Phobius"/>
    </source>
</evidence>
<dbReference type="Pfam" id="PF13514">
    <property type="entry name" value="AAA_27"/>
    <property type="match status" value="1"/>
</dbReference>
<sequence length="827" mass="96056">MILKQINIINFGQLSNLTFDLPSNNLNLFFGQNEAGKSTTVAFIKQVLFGFYLRSNSSPFFEDYKPLGHVSPMGGSLIFESDDGAKYKLERLWAKGDKTKRGILTVTKDGQKVPESLFYDQIKEIDGDFYADSFIFNQDMLTQVAKLNQEDLLERIYYLGAANSNQLLALRDEFDKKANSLFKKTGKKPEVNQLLKQLEEKRSALTEVNLEFQEYQKLSQELHEKEKNLVQTQKNIKELEEKLAKVNKAEEQLKIYRQIQELVAKEKNIKFDPENYQHAQEIFAQAQNLQVSLKRINQKLSDLTEIKEVDSSKIMALTHKKSELLQWQSNLQMNLQTKKQIQLEQQELLQMNPELKAINDLSDLEFNAIKEEIKNLSQKAEPVETNSNDKIFFVISAIIMIFAVIEIFNNVFIGGLGIVVGLAILIWTYFNSNKIKQEQELALKKKQEKISDFKTKYQLDPNEIDFRNLALARNSYLLDQKKLVSVNEEIKQIIFDFQNLAQEITAVTASECLPEYQVILTKLNSLEEKIHLYQRRQEKLDDLKKEKQSFEQKAKELELKLKADLAKDNINEISEYERRYQEYLEQAKLKVQIKALKDSLSIDYAKLEKLKMPQLEQDKTVIQSENEQKNNELDIQQQAIAQLRVKMKNMADSTQVFEAKQELANTETKFINASKEYLSLLLAEKWISRSLDIASNERFPKMLKSACNYFNLLTGGRYVDLKLDKKLTVVRKDGRKREVRYLSRSTAEQLYFALKLAFVEQIKDQINLPILIDDSFVNFDKQRIGYIEELLNKIGQNNQVLIFTAQEKLSDSLRIKPLTFRKDTANA</sequence>
<evidence type="ECO:0000313" key="5">
    <source>
        <dbReference type="Proteomes" id="UP000823844"/>
    </source>
</evidence>
<gene>
    <name evidence="4" type="ORF">H9806_01125</name>
</gene>
<keyword evidence="2" id="KW-1133">Transmembrane helix</keyword>
<evidence type="ECO:0000259" key="3">
    <source>
        <dbReference type="Pfam" id="PF13514"/>
    </source>
</evidence>
<name>A0A9E2KRK9_9LACO</name>
<dbReference type="PANTHER" id="PTHR41259">
    <property type="entry name" value="DOUBLE-STRAND BREAK REPAIR RAD50 ATPASE, PUTATIVE-RELATED"/>
    <property type="match status" value="1"/>
</dbReference>
<keyword evidence="2" id="KW-0472">Membrane</keyword>
<feature type="domain" description="YhaN AAA" evidence="3">
    <location>
        <begin position="1"/>
        <end position="214"/>
    </location>
</feature>
<accession>A0A9E2KRK9</accession>
<dbReference type="Proteomes" id="UP000823844">
    <property type="component" value="Unassembled WGS sequence"/>
</dbReference>
<dbReference type="SUPFAM" id="SSF52540">
    <property type="entry name" value="P-loop containing nucleoside triphosphate hydrolases"/>
    <property type="match status" value="1"/>
</dbReference>
<keyword evidence="2" id="KW-0812">Transmembrane</keyword>
<proteinExistence type="predicted"/>
<protein>
    <submittedName>
        <fullName evidence="4">AAA family ATPase</fullName>
    </submittedName>
</protein>
<dbReference type="PANTHER" id="PTHR41259:SF1">
    <property type="entry name" value="DOUBLE-STRAND BREAK REPAIR RAD50 ATPASE, PUTATIVE-RELATED"/>
    <property type="match status" value="1"/>
</dbReference>
<dbReference type="EMBL" id="JAHLFT010000016">
    <property type="protein sequence ID" value="MBU3827772.1"/>
    <property type="molecule type" value="Genomic_DNA"/>
</dbReference>
<comment type="caution">
    <text evidence="4">The sequence shown here is derived from an EMBL/GenBank/DDBJ whole genome shotgun (WGS) entry which is preliminary data.</text>
</comment>
<keyword evidence="1" id="KW-0175">Coiled coil</keyword>
<feature type="transmembrane region" description="Helical" evidence="2">
    <location>
        <begin position="413"/>
        <end position="430"/>
    </location>
</feature>
<reference evidence="4" key="2">
    <citation type="submission" date="2021-04" db="EMBL/GenBank/DDBJ databases">
        <authorList>
            <person name="Gilroy R."/>
        </authorList>
    </citation>
    <scope>NUCLEOTIDE SEQUENCE</scope>
    <source>
        <strain evidence="4">F6-686</strain>
    </source>
</reference>
<feature type="coiled-coil region" evidence="1">
    <location>
        <begin position="612"/>
        <end position="646"/>
    </location>
</feature>
<dbReference type="AlphaFoldDB" id="A0A9E2KRK9"/>
<dbReference type="InterPro" id="IPR038734">
    <property type="entry name" value="YhaN_AAA"/>
</dbReference>
<reference evidence="4" key="1">
    <citation type="journal article" date="2021" name="PeerJ">
        <title>Extensive microbial diversity within the chicken gut microbiome revealed by metagenomics and culture.</title>
        <authorList>
            <person name="Gilroy R."/>
            <person name="Ravi A."/>
            <person name="Getino M."/>
            <person name="Pursley I."/>
            <person name="Horton D.L."/>
            <person name="Alikhan N.F."/>
            <person name="Baker D."/>
            <person name="Gharbi K."/>
            <person name="Hall N."/>
            <person name="Watson M."/>
            <person name="Adriaenssens E.M."/>
            <person name="Foster-Nyarko E."/>
            <person name="Jarju S."/>
            <person name="Secka A."/>
            <person name="Antonio M."/>
            <person name="Oren A."/>
            <person name="Chaudhuri R.R."/>
            <person name="La Ragione R."/>
            <person name="Hildebrand F."/>
            <person name="Pallen M.J."/>
        </authorList>
    </citation>
    <scope>NUCLEOTIDE SEQUENCE</scope>
    <source>
        <strain evidence="4">F6-686</strain>
    </source>
</reference>
<organism evidence="4 5">
    <name type="scientific">Candidatus Lactobacillus pullistercoris</name>
    <dbReference type="NCBI Taxonomy" id="2838636"/>
    <lineage>
        <taxon>Bacteria</taxon>
        <taxon>Bacillati</taxon>
        <taxon>Bacillota</taxon>
        <taxon>Bacilli</taxon>
        <taxon>Lactobacillales</taxon>
        <taxon>Lactobacillaceae</taxon>
        <taxon>Lactobacillus</taxon>
    </lineage>
</organism>
<dbReference type="Gene3D" id="3.40.50.300">
    <property type="entry name" value="P-loop containing nucleotide triphosphate hydrolases"/>
    <property type="match status" value="2"/>
</dbReference>
<evidence type="ECO:0000313" key="4">
    <source>
        <dbReference type="EMBL" id="MBU3827772.1"/>
    </source>
</evidence>
<feature type="coiled-coil region" evidence="1">
    <location>
        <begin position="188"/>
        <end position="306"/>
    </location>
</feature>
<feature type="transmembrane region" description="Helical" evidence="2">
    <location>
        <begin position="391"/>
        <end position="408"/>
    </location>
</feature>
<dbReference type="InterPro" id="IPR027417">
    <property type="entry name" value="P-loop_NTPase"/>
</dbReference>